<evidence type="ECO:0000313" key="2">
    <source>
        <dbReference type="EMBL" id="MDR9896945.1"/>
    </source>
</evidence>
<dbReference type="Proteomes" id="UP000667802">
    <property type="component" value="Unassembled WGS sequence"/>
</dbReference>
<proteinExistence type="predicted"/>
<reference evidence="3" key="1">
    <citation type="journal article" date="2021" name="Science">
        <title>Hunting the eagle killer: A cyanobacterial neurotoxin causes vacuolar myelinopathy.</title>
        <authorList>
            <person name="Breinlinger S."/>
            <person name="Phillips T.J."/>
            <person name="Haram B.N."/>
            <person name="Mares J."/>
            <person name="Martinez Yerena J.A."/>
            <person name="Hrouzek P."/>
            <person name="Sobotka R."/>
            <person name="Henderson W.M."/>
            <person name="Schmieder P."/>
            <person name="Williams S.M."/>
            <person name="Lauderdale J.D."/>
            <person name="Wilde H.D."/>
            <person name="Gerrin W."/>
            <person name="Kust A."/>
            <person name="Washington J.W."/>
            <person name="Wagner C."/>
            <person name="Geier B."/>
            <person name="Liebeke M."/>
            <person name="Enke H."/>
            <person name="Niedermeyer T.H.J."/>
            <person name="Wilde S.B."/>
        </authorList>
    </citation>
    <scope>NUCLEOTIDE SEQUENCE [LARGE SCALE GENOMIC DNA]</scope>
    <source>
        <strain evidence="3">Thurmond2011</strain>
    </source>
</reference>
<dbReference type="InterPro" id="IPR016187">
    <property type="entry name" value="CTDL_fold"/>
</dbReference>
<dbReference type="SUPFAM" id="SSF56436">
    <property type="entry name" value="C-type lectin-like"/>
    <property type="match status" value="1"/>
</dbReference>
<feature type="domain" description="Sulfatase-modifying factor enzyme-like" evidence="1">
    <location>
        <begin position="47"/>
        <end position="339"/>
    </location>
</feature>
<gene>
    <name evidence="2" type="ORF">G7B40_020580</name>
</gene>
<comment type="caution">
    <text evidence="2">The sequence shown here is derived from an EMBL/GenBank/DDBJ whole genome shotgun (WGS) entry which is preliminary data.</text>
</comment>
<dbReference type="InterPro" id="IPR042095">
    <property type="entry name" value="SUMF_sf"/>
</dbReference>
<evidence type="ECO:0000313" key="3">
    <source>
        <dbReference type="Proteomes" id="UP000667802"/>
    </source>
</evidence>
<dbReference type="EMBL" id="JAALHA020000010">
    <property type="protein sequence ID" value="MDR9896945.1"/>
    <property type="molecule type" value="Genomic_DNA"/>
</dbReference>
<name>A0AAP5M970_9CYAN</name>
<organism evidence="2 3">
    <name type="scientific">Aetokthonos hydrillicola Thurmond2011</name>
    <dbReference type="NCBI Taxonomy" id="2712845"/>
    <lineage>
        <taxon>Bacteria</taxon>
        <taxon>Bacillati</taxon>
        <taxon>Cyanobacteriota</taxon>
        <taxon>Cyanophyceae</taxon>
        <taxon>Nostocales</taxon>
        <taxon>Hapalosiphonaceae</taxon>
        <taxon>Aetokthonos</taxon>
    </lineage>
</organism>
<dbReference type="Gene3D" id="3.90.1580.10">
    <property type="entry name" value="paralog of FGE (formylglycine-generating enzyme)"/>
    <property type="match status" value="1"/>
</dbReference>
<keyword evidence="3" id="KW-1185">Reference proteome</keyword>
<dbReference type="RefSeq" id="WP_310834031.1">
    <property type="nucleotide sequence ID" value="NZ_JAALHA020000010.1"/>
</dbReference>
<evidence type="ECO:0000259" key="1">
    <source>
        <dbReference type="Pfam" id="PF03781"/>
    </source>
</evidence>
<dbReference type="Pfam" id="PF03781">
    <property type="entry name" value="FGE-sulfatase"/>
    <property type="match status" value="1"/>
</dbReference>
<dbReference type="AlphaFoldDB" id="A0AAP5M970"/>
<dbReference type="PANTHER" id="PTHR23150:SF19">
    <property type="entry name" value="FORMYLGLYCINE-GENERATING ENZYME"/>
    <property type="match status" value="1"/>
</dbReference>
<sequence length="344" mass="38056">MIFSWIFNLIHQLAIVAFAIAVFINVPSPLSAFALNSGVDSAISCGEGMVLIPKGTFTIGSDNYYSSEHSAEDVTIDSFCIDRHEVTNAEFRKFVNATGYQTIAERPLSKEQFPDLPDSQRQPGSLVFQPPEPRVQQIAYLSWWHWVVGANWQHPYGPNSSINGLDNYPVVHIAYDDAIAYANWVGKLLPTEAQWEYAARGGLSADAFIAGEQYSPKKANTWQGVFPFFNTKADGYLGLAPVESFPPNGYGLYEMLGNVWELTSDWYKTGHSGKAHSLNPLGPDEVDSFDPNKPDQGALHVIKGGSFLCAPNYCSRYRPEARESQAPDTGTNHLGFRLVTFTKS</sequence>
<protein>
    <submittedName>
        <fullName evidence="2">Formylglycine-generating enzyme family protein</fullName>
    </submittedName>
</protein>
<accession>A0AAP5M970</accession>
<dbReference type="PANTHER" id="PTHR23150">
    <property type="entry name" value="SULFATASE MODIFYING FACTOR 1, 2"/>
    <property type="match status" value="1"/>
</dbReference>
<dbReference type="GO" id="GO:0120147">
    <property type="term" value="F:formylglycine-generating oxidase activity"/>
    <property type="evidence" value="ECO:0007669"/>
    <property type="project" value="TreeGrafter"/>
</dbReference>
<dbReference type="InterPro" id="IPR051043">
    <property type="entry name" value="Sulfatase_Mod_Factor_Kinase"/>
</dbReference>
<dbReference type="InterPro" id="IPR005532">
    <property type="entry name" value="SUMF_dom"/>
</dbReference>